<reference evidence="2" key="1">
    <citation type="submission" date="2021-03" db="EMBL/GenBank/DDBJ databases">
        <authorList>
            <person name="Tagirdzhanova G."/>
        </authorList>
    </citation>
    <scope>NUCLEOTIDE SEQUENCE</scope>
</reference>
<evidence type="ECO:0008006" key="4">
    <source>
        <dbReference type="Google" id="ProtNLM"/>
    </source>
</evidence>
<dbReference type="Gene3D" id="1.10.167.10">
    <property type="entry name" value="Regulator of G-protein Signalling 4, domain 2"/>
    <property type="match status" value="1"/>
</dbReference>
<protein>
    <recommendedName>
        <fullName evidence="4">RGS domain-containing protein</fullName>
    </recommendedName>
</protein>
<proteinExistence type="predicted"/>
<feature type="transmembrane region" description="Helical" evidence="1">
    <location>
        <begin position="264"/>
        <end position="286"/>
    </location>
</feature>
<accession>A0A8H3EZV7</accession>
<organism evidence="2 3">
    <name type="scientific">Gomphillus americanus</name>
    <dbReference type="NCBI Taxonomy" id="1940652"/>
    <lineage>
        <taxon>Eukaryota</taxon>
        <taxon>Fungi</taxon>
        <taxon>Dikarya</taxon>
        <taxon>Ascomycota</taxon>
        <taxon>Pezizomycotina</taxon>
        <taxon>Lecanoromycetes</taxon>
        <taxon>OSLEUM clade</taxon>
        <taxon>Ostropomycetidae</taxon>
        <taxon>Ostropales</taxon>
        <taxon>Graphidaceae</taxon>
        <taxon>Gomphilloideae</taxon>
        <taxon>Gomphillus</taxon>
    </lineage>
</organism>
<feature type="transmembrane region" description="Helical" evidence="1">
    <location>
        <begin position="298"/>
        <end position="320"/>
    </location>
</feature>
<keyword evidence="3" id="KW-1185">Reference proteome</keyword>
<feature type="transmembrane region" description="Helical" evidence="1">
    <location>
        <begin position="396"/>
        <end position="418"/>
    </location>
</feature>
<comment type="caution">
    <text evidence="2">The sequence shown here is derived from an EMBL/GenBank/DDBJ whole genome shotgun (WGS) entry which is preliminary data.</text>
</comment>
<evidence type="ECO:0000256" key="1">
    <source>
        <dbReference type="SAM" id="Phobius"/>
    </source>
</evidence>
<dbReference type="InterPro" id="IPR036305">
    <property type="entry name" value="RGS_sf"/>
</dbReference>
<sequence>MVYSLGYQRPAYVSNTTASTRSSLDSSTSILPAGIPDALSFCKIISGATCPPCTLRDFMNYLLYVEFAAENLQFYLWLKNYVKRFNDLPDSEKALAKPVDTEKQDNDLASPNIPRRPTIPKAETNIITISNRIQSSNPFDDDAAADDKDIACSDMASMYSGRGNHQIAAVRTFGSIDVQYEPFTIQPYREEISRIISIYISDGAPRQLNLSSKERAELLRNLANTTHPSAFLPVLKTVEWTLKHQAHPNFIRWTICNGNKPRQMFAHGLGMSGVVVGLAIMAPLVASGLSRAWRVFGALPILFGIATSLAAWKGLCVILYGQHHRHLRPWELFADDNEAASNYEMKRGSWDSFGSKVSYEDEPWVIEYKRRNTFRKVFDVEIWIQEPALRRIQDTIFLQSLLVSIVLTAALVGGFCAIPPGNRF</sequence>
<dbReference type="InterPro" id="IPR044926">
    <property type="entry name" value="RGS_subdomain_2"/>
</dbReference>
<keyword evidence="1" id="KW-0472">Membrane</keyword>
<keyword evidence="1" id="KW-0812">Transmembrane</keyword>
<gene>
    <name evidence="2" type="ORF">GOMPHAMPRED_008166</name>
</gene>
<dbReference type="Proteomes" id="UP000664169">
    <property type="component" value="Unassembled WGS sequence"/>
</dbReference>
<dbReference type="PANTHER" id="PTHR39466">
    <property type="entry name" value="RGS DOMAIN-CONTAINING PROTEIN"/>
    <property type="match status" value="1"/>
</dbReference>
<dbReference type="AlphaFoldDB" id="A0A8H3EZV7"/>
<dbReference type="PANTHER" id="PTHR39466:SF1">
    <property type="entry name" value="RGS DOMAIN-CONTAINING PROTEIN"/>
    <property type="match status" value="1"/>
</dbReference>
<evidence type="ECO:0000313" key="3">
    <source>
        <dbReference type="Proteomes" id="UP000664169"/>
    </source>
</evidence>
<keyword evidence="1" id="KW-1133">Transmembrane helix</keyword>
<dbReference type="OrthoDB" id="3232309at2759"/>
<evidence type="ECO:0000313" key="2">
    <source>
        <dbReference type="EMBL" id="CAF9914459.1"/>
    </source>
</evidence>
<name>A0A8H3EZV7_9LECA</name>
<dbReference type="EMBL" id="CAJPDQ010000009">
    <property type="protein sequence ID" value="CAF9914459.1"/>
    <property type="molecule type" value="Genomic_DNA"/>
</dbReference>
<dbReference type="SUPFAM" id="SSF48097">
    <property type="entry name" value="Regulator of G-protein signaling, RGS"/>
    <property type="match status" value="1"/>
</dbReference>